<dbReference type="EMBL" id="JBHFPV010000002">
    <property type="protein sequence ID" value="MFH6604145.1"/>
    <property type="molecule type" value="Genomic_DNA"/>
</dbReference>
<evidence type="ECO:0000313" key="1">
    <source>
        <dbReference type="EMBL" id="MFH6604145.1"/>
    </source>
</evidence>
<organism evidence="1 2">
    <name type="scientific">Meishania litoralis</name>
    <dbReference type="NCBI Taxonomy" id="3434685"/>
    <lineage>
        <taxon>Bacteria</taxon>
        <taxon>Pseudomonadati</taxon>
        <taxon>Bacteroidota</taxon>
        <taxon>Flavobacteriia</taxon>
        <taxon>Flavobacteriales</taxon>
        <taxon>Flavobacteriaceae</taxon>
        <taxon>Meishania</taxon>
    </lineage>
</organism>
<evidence type="ECO:0000313" key="2">
    <source>
        <dbReference type="Proteomes" id="UP001595191"/>
    </source>
</evidence>
<dbReference type="Proteomes" id="UP001595191">
    <property type="component" value="Unassembled WGS sequence"/>
</dbReference>
<protein>
    <submittedName>
        <fullName evidence="1">Peroxiredoxin family protein</fullName>
        <ecNumber evidence="1">1.11.1.24</ecNumber>
    </submittedName>
</protein>
<reference evidence="1" key="1">
    <citation type="submission" date="2024-09" db="EMBL/GenBank/DDBJ databases">
        <authorList>
            <person name="Liu J."/>
        </authorList>
    </citation>
    <scope>NUCLEOTIDE SEQUENCE</scope>
    <source>
        <strain evidence="1">NBU2967</strain>
    </source>
</reference>
<name>A0ACC7LLN1_9FLAO</name>
<proteinExistence type="predicted"/>
<keyword evidence="2" id="KW-1185">Reference proteome</keyword>
<gene>
    <name evidence="1" type="ORF">ACEZ3G_11700</name>
</gene>
<comment type="caution">
    <text evidence="1">The sequence shown here is derived from an EMBL/GenBank/DDBJ whole genome shotgun (WGS) entry which is preliminary data.</text>
</comment>
<keyword evidence="1" id="KW-0575">Peroxidase</keyword>
<keyword evidence="1" id="KW-0560">Oxidoreductase</keyword>
<dbReference type="EC" id="1.11.1.24" evidence="1"/>
<sequence>MKKIIILLLFLCVSSCKEPKKIKSLDGIWLAQLEVMDDEVLPFNFRLISDEAGRYKMEIYNADEVIIVDEIEIIDDSVTVRTPVFEGYLGGKFSENTMEGEFIKESLDRIVPFKAIRGVKQRFKTRNKPIGEISGIWETEFSPGTEDAYLAKGIFSQTDNIVKGTFRTTTGDYRYLEGVMDGDSVKLSTFDGAHAFLFTAKVSDSALNGTFYSGNHFKEPFVAVRNEFYELPSEDSLTYLKEGYDKLTFSFPDVSGKVVSLDDGQFKNKVVVVQIMGTWCPNCLDETKFLVTYLKNNPNLEVEVVALAFEYAKTSAGAFKSIQRLRDRIGVEYPILLAQFGTSDKEEAQKKLPMLNHVLSYPTTIFIDRQGNVRKIHTGFNGPATGEKSDEFKTGFDAFIKKLLAE</sequence>
<accession>A0ACC7LLN1</accession>